<comment type="caution">
    <text evidence="1">The sequence shown here is derived from an EMBL/GenBank/DDBJ whole genome shotgun (WGS) entry which is preliminary data.</text>
</comment>
<name>A0ACB8QY96_9AGAM</name>
<evidence type="ECO:0000313" key="1">
    <source>
        <dbReference type="EMBL" id="KAI0036617.1"/>
    </source>
</evidence>
<dbReference type="EMBL" id="MU273469">
    <property type="protein sequence ID" value="KAI0036617.1"/>
    <property type="molecule type" value="Genomic_DNA"/>
</dbReference>
<reference evidence="1" key="1">
    <citation type="submission" date="2021-02" db="EMBL/GenBank/DDBJ databases">
        <authorList>
            <consortium name="DOE Joint Genome Institute"/>
            <person name="Ahrendt S."/>
            <person name="Looney B.P."/>
            <person name="Miyauchi S."/>
            <person name="Morin E."/>
            <person name="Drula E."/>
            <person name="Courty P.E."/>
            <person name="Chicoki N."/>
            <person name="Fauchery L."/>
            <person name="Kohler A."/>
            <person name="Kuo A."/>
            <person name="Labutti K."/>
            <person name="Pangilinan J."/>
            <person name="Lipzen A."/>
            <person name="Riley R."/>
            <person name="Andreopoulos W."/>
            <person name="He G."/>
            <person name="Johnson J."/>
            <person name="Barry K.W."/>
            <person name="Grigoriev I.V."/>
            <person name="Nagy L."/>
            <person name="Hibbett D."/>
            <person name="Henrissat B."/>
            <person name="Matheny P.B."/>
            <person name="Labbe J."/>
            <person name="Martin F."/>
        </authorList>
    </citation>
    <scope>NUCLEOTIDE SEQUENCE</scope>
    <source>
        <strain evidence="1">EC-137</strain>
    </source>
</reference>
<proteinExistence type="predicted"/>
<accession>A0ACB8QY96</accession>
<gene>
    <name evidence="1" type="ORF">K488DRAFT_75845</name>
</gene>
<protein>
    <submittedName>
        <fullName evidence="1">ER-golgi trafficking TRAPP I complex 85 kDa subunit-domain-containing protein</fullName>
    </submittedName>
</protein>
<reference evidence="1" key="2">
    <citation type="journal article" date="2022" name="New Phytol.">
        <title>Evolutionary transition to the ectomycorrhizal habit in the genomes of a hyperdiverse lineage of mushroom-forming fungi.</title>
        <authorList>
            <person name="Looney B."/>
            <person name="Miyauchi S."/>
            <person name="Morin E."/>
            <person name="Drula E."/>
            <person name="Courty P.E."/>
            <person name="Kohler A."/>
            <person name="Kuo A."/>
            <person name="LaButti K."/>
            <person name="Pangilinan J."/>
            <person name="Lipzen A."/>
            <person name="Riley R."/>
            <person name="Andreopoulos W."/>
            <person name="He G."/>
            <person name="Johnson J."/>
            <person name="Nolan M."/>
            <person name="Tritt A."/>
            <person name="Barry K.W."/>
            <person name="Grigoriev I.V."/>
            <person name="Nagy L.G."/>
            <person name="Hibbett D."/>
            <person name="Henrissat B."/>
            <person name="Matheny P.B."/>
            <person name="Labbe J."/>
            <person name="Martin F.M."/>
        </authorList>
    </citation>
    <scope>NUCLEOTIDE SEQUENCE</scope>
    <source>
        <strain evidence="1">EC-137</strain>
    </source>
</reference>
<sequence length="1292" mass="143000">MSSAAPSLPHSLTPHLCVLPSQDLKDLLKASSLPSLPRILQSFSPLSQITTRTTTLTPVTHALFGLRFSDLTEIEESCREPEEQRAERTIDWIGARIAQKSAKWLEDWDGSGAAARERDGDPNVRPPWWDELRQCVEGERVPSRVEGWNHPVAIIVAVSTLAPNPLQALAQLHSRPPDLPRWVDSANLRYTLIVHPKDSLLSNEEAGALFNAVKRQYGLHTFLLALDLSGEVQQPVSMPPSLPCLPPPRQGNVTTPDTGIADASSELENGILLSDSDIQKIAKFVREMVTTSLTPWMEKCVMEWNENFSSTRRLPSRLFSSTRRLFGSSPASPVSGQSAAGVPIARTHSLSGSTSSGPGFPQWATTFPQQRRLAEFATILGDFKLAIPVWESARRESRGGSEILPLLLSPTPATVLHVQHALSTITAPGAELTPAGQLRALMYAIRWAADEPPLALLLAHAASLSVRKWSTRRAALWYLLAANRLEKSGIKSLTVHFLRRAHQLYLQPHDKNLSPSFWEADGIEPTRIPGFDSIIPGIEYSLGRLRYTTGDVSGSVKFFLSILEASQKAGFQSTEGLDVTKAAMDKGALDDFRTAFQHLKETTGDCFSSSEFKLPITFCDYTKSRLRLAGDSIGGDACIWEAREESWRLFWRTRGNETLLKTGKAAVNEIFWVDLVLHNPLNVEINLSNLTLIVRDATDPRATTSVESVDVEVMADLALGAKETCTIPLSMRANAPGIYFITALYYEFLSLLPTREPVSTRGRRLHDTAIQRQTKVYAPDVFLKVEVEGAEQRLAVTFVDDGRLVLSHGECKELRLWLSNAGTESIDEVWLVSGPEEEFYFAADEDCGKAPSSESGFAASEAFLSNNSLQPPPPYRLQDISLQPGENTAFSIIFHAYRTGSHELCFLFAYRKQDGAPTFHSTRVSCSIEVERLVHVELRCRPSHRPESTFHVQAVISNASIQGTSIVLSQLSTISPTWLSTCSFVTEMDEVHSGQIIHASIEVDRDKTVASSPDHTQIFQFVSDRLKTVLLGSAVDKSSPPAVKLLHSHISSNPSHSFIDAQIRSLLHQSRRNATAAHITEQHPHIPPHLHPYIFPLYHPHAFDLVLGWAMPNEQRHGFILVPGPIIGASHGGLNAVIQEIEQMKVKRSMYAETLRERSSILEAIRNCEWNTEMNPVIATVQDLAVITHDFAEGPCSIPVIFTLRNFSLTRDATYTLKLSPPDRTALYAPSDPSPPAWAGRLTHSGNLGPMEHTTVKTELHVPCPDTYALEGWTLEWRLQAKTIGLEVMNLL</sequence>
<keyword evidence="2" id="KW-1185">Reference proteome</keyword>
<organism evidence="1 2">
    <name type="scientific">Vararia minispora EC-137</name>
    <dbReference type="NCBI Taxonomy" id="1314806"/>
    <lineage>
        <taxon>Eukaryota</taxon>
        <taxon>Fungi</taxon>
        <taxon>Dikarya</taxon>
        <taxon>Basidiomycota</taxon>
        <taxon>Agaricomycotina</taxon>
        <taxon>Agaricomycetes</taxon>
        <taxon>Russulales</taxon>
        <taxon>Lachnocladiaceae</taxon>
        <taxon>Vararia</taxon>
    </lineage>
</organism>
<dbReference type="Proteomes" id="UP000814128">
    <property type="component" value="Unassembled WGS sequence"/>
</dbReference>
<evidence type="ECO:0000313" key="2">
    <source>
        <dbReference type="Proteomes" id="UP000814128"/>
    </source>
</evidence>